<evidence type="ECO:0000313" key="2">
    <source>
        <dbReference type="EMBL" id="RZF20681.1"/>
    </source>
</evidence>
<keyword evidence="3" id="KW-1185">Reference proteome</keyword>
<gene>
    <name evidence="2" type="ORF">DAY19_11895</name>
</gene>
<feature type="compositionally biased region" description="Low complexity" evidence="1">
    <location>
        <begin position="1277"/>
        <end position="1287"/>
    </location>
</feature>
<feature type="region of interest" description="Disordered" evidence="1">
    <location>
        <begin position="1195"/>
        <end position="1229"/>
    </location>
</feature>
<dbReference type="Proteomes" id="UP000443582">
    <property type="component" value="Unassembled WGS sequence"/>
</dbReference>
<feature type="compositionally biased region" description="Polar residues" evidence="1">
    <location>
        <begin position="1292"/>
        <end position="1308"/>
    </location>
</feature>
<organism evidence="2 3">
    <name type="scientific">Halobacteriovorax vibrionivorans</name>
    <dbReference type="NCBI Taxonomy" id="2152716"/>
    <lineage>
        <taxon>Bacteria</taxon>
        <taxon>Pseudomonadati</taxon>
        <taxon>Bdellovibrionota</taxon>
        <taxon>Bacteriovoracia</taxon>
        <taxon>Bacteriovoracales</taxon>
        <taxon>Halobacteriovoraceae</taxon>
        <taxon>Halobacteriovorax</taxon>
    </lineage>
</organism>
<evidence type="ECO:0000313" key="3">
    <source>
        <dbReference type="Proteomes" id="UP000443582"/>
    </source>
</evidence>
<name>A0ABY0ICK1_9BACT</name>
<proteinExistence type="predicted"/>
<dbReference type="RefSeq" id="WP_115362746.1">
    <property type="nucleotide sequence ID" value="NZ_QDKL01000003.1"/>
</dbReference>
<comment type="caution">
    <text evidence="2">The sequence shown here is derived from an EMBL/GenBank/DDBJ whole genome shotgun (WGS) entry which is preliminary data.</text>
</comment>
<accession>A0ABY0ICK1</accession>
<sequence length="1424" mass="161683">MLRSKFNNIFTILLSLILVSQVSVYGNNFKSIQKSEIPKIKQLLGSSKKLDKKAVIEYIKQGLPESSTEFQNLIYSKLEKEPENKRAHKLSEYMYSEKKYLNAGDACYSATNQCSGKLVCDFPIKLDVKDQSQRPYEKCLVPKNKNQHCSIFSDYCLEGSCKRMLRVTDINTCQTYKESCRRDSECCSNSCNKETKTCEANYKCSSCIGIGSRPGKNQECCESLFKNSNGVCAPIIPSFSAIPAFLMELLIPSVEAAEVERSEQLKTSVVSAKANMKKLLTDNGVNNSKINTYMNQLESQISNCDSKPVKIRDRDSGFSYEYPRQECFKELSDKITIEANHQSAVARKKAEATKILDDFRNQTKTNPKHPQHSESAFESFQAPYISALNSCIDKNTQLGDPNTSRRKSRIDNCVNNIKVNINDGVIEADYISMLRGGDSTDPDYKLYSGMDDSSPLFKDISISDMKSCRVNLFGDFLSKQSDSYFEMMMMMFAMDYTTGGKDEGDFFHIKSQYNTAEAARGNLTGTSNIEYNWNVQVNSMRGYNLDLFDPSMVGKGKPLWDEFDQSVGEAALKEIQNYLNNLPDKEEKIFLHLFYNGKITADAQNNIINYYMRKDPKYLAGFDGNNPKDRNGRYNIRDVVRFEAVKYKHSLYKLYSTLKKRSLEMMCRCVDTVGPMSPTDWLQPDVEANYIANCNGLGMYDSYVINSEKTVCDENEENCNQVGSKDYLDTVHKKEVESVEEAGGSESIVENSVGTKIVKNEGYNVAKRENDYFVQTLDKVTACIGSGECDKTSRYDEFVSQGKVSFEAIRKETAKGHGEDFTLFLRDMALMKIKAIEDASLQNLSHGTALFEYTVQWLKEYNWNYIKYNGQKYTLSRKCLYPVCWIMELMKFLGLHKNSLFNRIVNVSMTGVMGILSDADMDLDPERGPENICGPRRKSKWKIARVTVGKKYKIKCMKFLSRKNDVCNQEMAVGVCSRNTYVKREGGVALRIIDPFLPDMSSNYNTSYRSTSPIRFNAQKEKTLNYFPLDDKVTNYYRDHAKGYFLSTLISEDNGFESENTDRKRMAQEFAQYAYRYHFYAPKVTKLDYYITPGLIPYFELLIAKMNNYMGQTLANLSSTAAYALKMHNYWYTVKEGLTDNTKLDRKQTQQPWDQIQLNNGFGEFTNWLSGFSTATNNFKDAMTNKKGANSSIRGRLEAGKGSSNKAISDLSRGVSRQISNNDRRRKDLGLMRDALKKRGKSSEFDNLQKLADERRSEHDGILSSLSDSFRDGTFGSGSSQRSRGSRLGMQSEDTSSNGEQEGYSQEAINPDALKNGKSRKGGVGTSSNTKVGSNALNEDSLIDFSNLEDTEGLFEMDDDAVVTIGNSKMTAGQLKDHLRNLKEKDSRRAQLSKQDKEWERDGVSLFQIISQRYQLYVFPKVLE</sequence>
<protein>
    <submittedName>
        <fullName evidence="2">Uncharacterized protein</fullName>
    </submittedName>
</protein>
<dbReference type="EMBL" id="QDKL01000003">
    <property type="protein sequence ID" value="RZF20681.1"/>
    <property type="molecule type" value="Genomic_DNA"/>
</dbReference>
<feature type="region of interest" description="Disordered" evidence="1">
    <location>
        <begin position="1247"/>
        <end position="1333"/>
    </location>
</feature>
<feature type="compositionally biased region" description="Basic and acidic residues" evidence="1">
    <location>
        <begin position="1251"/>
        <end position="1261"/>
    </location>
</feature>
<reference evidence="3" key="1">
    <citation type="journal article" date="2019" name="Int. J. Syst. Evol. Microbiol.">
        <title>Halobacteriovorax valvorus sp. nov., a novel prokaryotic predator isolated from coastal seawater of China.</title>
        <authorList>
            <person name="Chen M.-X."/>
        </authorList>
    </citation>
    <scope>NUCLEOTIDE SEQUENCE [LARGE SCALE GENOMIC DNA]</scope>
    <source>
        <strain evidence="3">BL9</strain>
    </source>
</reference>
<evidence type="ECO:0000256" key="1">
    <source>
        <dbReference type="SAM" id="MobiDB-lite"/>
    </source>
</evidence>